<reference evidence="8 9" key="1">
    <citation type="submission" date="2018-08" db="EMBL/GenBank/DDBJ databases">
        <title>Murine metabolic-syndrome-specific gut microbial biobank.</title>
        <authorList>
            <person name="Liu C."/>
        </authorList>
    </citation>
    <scope>NUCLEOTIDE SEQUENCE [LARGE SCALE GENOMIC DNA]</scope>
    <source>
        <strain evidence="8 9">583</strain>
    </source>
</reference>
<dbReference type="Pfam" id="PF00158">
    <property type="entry name" value="Sigma54_activat"/>
    <property type="match status" value="1"/>
</dbReference>
<evidence type="ECO:0000256" key="2">
    <source>
        <dbReference type="ARBA" id="ARBA00022840"/>
    </source>
</evidence>
<dbReference type="PRINTS" id="PR01590">
    <property type="entry name" value="HTHFIS"/>
</dbReference>
<dbReference type="InterPro" id="IPR000014">
    <property type="entry name" value="PAS"/>
</dbReference>
<dbReference type="InterPro" id="IPR009057">
    <property type="entry name" value="Homeodomain-like_sf"/>
</dbReference>
<dbReference type="CDD" id="cd00130">
    <property type="entry name" value="PAS"/>
    <property type="match status" value="1"/>
</dbReference>
<dbReference type="InterPro" id="IPR058031">
    <property type="entry name" value="AAA_lid_NorR"/>
</dbReference>
<name>A0A845QVX5_9CLOT</name>
<dbReference type="PROSITE" id="PS50045">
    <property type="entry name" value="SIGMA54_INTERACT_4"/>
    <property type="match status" value="1"/>
</dbReference>
<dbReference type="PANTHER" id="PTHR32071">
    <property type="entry name" value="TRANSCRIPTIONAL REGULATORY PROTEIN"/>
    <property type="match status" value="1"/>
</dbReference>
<dbReference type="Pfam" id="PF13426">
    <property type="entry name" value="PAS_9"/>
    <property type="match status" value="1"/>
</dbReference>
<keyword evidence="1" id="KW-0547">Nucleotide-binding</keyword>
<comment type="caution">
    <text evidence="8">The sequence shown here is derived from an EMBL/GenBank/DDBJ whole genome shotgun (WGS) entry which is preliminary data.</text>
</comment>
<keyword evidence="9" id="KW-1185">Reference proteome</keyword>
<accession>A0A845QVX5</accession>
<dbReference type="SUPFAM" id="SSF46689">
    <property type="entry name" value="Homeodomain-like"/>
    <property type="match status" value="1"/>
</dbReference>
<dbReference type="InterPro" id="IPR035965">
    <property type="entry name" value="PAS-like_dom_sf"/>
</dbReference>
<dbReference type="OrthoDB" id="9803970at2"/>
<protein>
    <submittedName>
        <fullName evidence="8">PAS domain S-box protein</fullName>
    </submittedName>
</protein>
<dbReference type="Proteomes" id="UP000467132">
    <property type="component" value="Unassembled WGS sequence"/>
</dbReference>
<dbReference type="NCBIfam" id="TIGR00229">
    <property type="entry name" value="sensory_box"/>
    <property type="match status" value="1"/>
</dbReference>
<dbReference type="PROSITE" id="PS00676">
    <property type="entry name" value="SIGMA54_INTERACT_2"/>
    <property type="match status" value="1"/>
</dbReference>
<dbReference type="PROSITE" id="PS00688">
    <property type="entry name" value="SIGMA54_INTERACT_3"/>
    <property type="match status" value="1"/>
</dbReference>
<dbReference type="GO" id="GO:0043565">
    <property type="term" value="F:sequence-specific DNA binding"/>
    <property type="evidence" value="ECO:0007669"/>
    <property type="project" value="InterPro"/>
</dbReference>
<feature type="domain" description="Sigma-54 factor interaction" evidence="6">
    <location>
        <begin position="155"/>
        <end position="383"/>
    </location>
</feature>
<dbReference type="InterPro" id="IPR002078">
    <property type="entry name" value="Sigma_54_int"/>
</dbReference>
<feature type="domain" description="PAS" evidence="7">
    <location>
        <begin position="6"/>
        <end position="57"/>
    </location>
</feature>
<proteinExistence type="predicted"/>
<gene>
    <name evidence="8" type="ORF">D3Z33_05060</name>
</gene>
<dbReference type="GO" id="GO:0006355">
    <property type="term" value="P:regulation of DNA-templated transcription"/>
    <property type="evidence" value="ECO:0007669"/>
    <property type="project" value="InterPro"/>
</dbReference>
<dbReference type="SMART" id="SM00091">
    <property type="entry name" value="PAS"/>
    <property type="match status" value="1"/>
</dbReference>
<dbReference type="EMBL" id="QXXA01000005">
    <property type="protein sequence ID" value="NBI06230.1"/>
    <property type="molecule type" value="Genomic_DNA"/>
</dbReference>
<dbReference type="Gene3D" id="1.10.10.60">
    <property type="entry name" value="Homeodomain-like"/>
    <property type="match status" value="1"/>
</dbReference>
<dbReference type="Gene3D" id="1.10.8.60">
    <property type="match status" value="1"/>
</dbReference>
<organism evidence="8 9">
    <name type="scientific">Senegalia massiliensis</name>
    <dbReference type="NCBI Taxonomy" id="1720316"/>
    <lineage>
        <taxon>Bacteria</taxon>
        <taxon>Bacillati</taxon>
        <taxon>Bacillota</taxon>
        <taxon>Clostridia</taxon>
        <taxon>Eubacteriales</taxon>
        <taxon>Clostridiaceae</taxon>
        <taxon>Senegalia</taxon>
    </lineage>
</organism>
<dbReference type="InterPro" id="IPR025943">
    <property type="entry name" value="Sigma_54_int_dom_ATP-bd_2"/>
</dbReference>
<dbReference type="SUPFAM" id="SSF52540">
    <property type="entry name" value="P-loop containing nucleoside triphosphate hydrolases"/>
    <property type="match status" value="1"/>
</dbReference>
<dbReference type="InterPro" id="IPR002197">
    <property type="entry name" value="HTH_Fis"/>
</dbReference>
<dbReference type="InterPro" id="IPR027417">
    <property type="entry name" value="P-loop_NTPase"/>
</dbReference>
<dbReference type="PROSITE" id="PS50112">
    <property type="entry name" value="PAS"/>
    <property type="match status" value="1"/>
</dbReference>
<evidence type="ECO:0000259" key="7">
    <source>
        <dbReference type="PROSITE" id="PS50112"/>
    </source>
</evidence>
<keyword evidence="4" id="KW-0238">DNA-binding</keyword>
<keyword evidence="3" id="KW-0805">Transcription regulation</keyword>
<dbReference type="CDD" id="cd00009">
    <property type="entry name" value="AAA"/>
    <property type="match status" value="1"/>
</dbReference>
<dbReference type="AlphaFoldDB" id="A0A845QVX5"/>
<dbReference type="SMART" id="SM00382">
    <property type="entry name" value="AAA"/>
    <property type="match status" value="1"/>
</dbReference>
<evidence type="ECO:0000313" key="8">
    <source>
        <dbReference type="EMBL" id="NBI06230.1"/>
    </source>
</evidence>
<dbReference type="Pfam" id="PF02954">
    <property type="entry name" value="HTH_8"/>
    <property type="match status" value="1"/>
</dbReference>
<dbReference type="SUPFAM" id="SSF55785">
    <property type="entry name" value="PYP-like sensor domain (PAS domain)"/>
    <property type="match status" value="1"/>
</dbReference>
<dbReference type="Gene3D" id="3.30.450.20">
    <property type="entry name" value="PAS domain"/>
    <property type="match status" value="1"/>
</dbReference>
<dbReference type="PANTHER" id="PTHR32071:SF74">
    <property type="entry name" value="TRANSCRIPTIONAL ACTIVATOR ROCR"/>
    <property type="match status" value="1"/>
</dbReference>
<dbReference type="InterPro" id="IPR025662">
    <property type="entry name" value="Sigma_54_int_dom_ATP-bd_1"/>
</dbReference>
<dbReference type="InterPro" id="IPR025944">
    <property type="entry name" value="Sigma_54_int_dom_CS"/>
</dbReference>
<dbReference type="FunFam" id="3.40.50.300:FF:000006">
    <property type="entry name" value="DNA-binding transcriptional regulator NtrC"/>
    <property type="match status" value="1"/>
</dbReference>
<evidence type="ECO:0000256" key="3">
    <source>
        <dbReference type="ARBA" id="ARBA00023015"/>
    </source>
</evidence>
<evidence type="ECO:0000313" key="9">
    <source>
        <dbReference type="Proteomes" id="UP000467132"/>
    </source>
</evidence>
<evidence type="ECO:0000256" key="5">
    <source>
        <dbReference type="ARBA" id="ARBA00023163"/>
    </source>
</evidence>
<dbReference type="GO" id="GO:0005524">
    <property type="term" value="F:ATP binding"/>
    <property type="evidence" value="ECO:0007669"/>
    <property type="project" value="UniProtKB-KW"/>
</dbReference>
<evidence type="ECO:0000259" key="6">
    <source>
        <dbReference type="PROSITE" id="PS50045"/>
    </source>
</evidence>
<dbReference type="Gene3D" id="3.40.50.300">
    <property type="entry name" value="P-loop containing nucleotide triphosphate hydrolases"/>
    <property type="match status" value="1"/>
</dbReference>
<evidence type="ECO:0000256" key="1">
    <source>
        <dbReference type="ARBA" id="ARBA00022741"/>
    </source>
</evidence>
<keyword evidence="5" id="KW-0804">Transcription</keyword>
<dbReference type="PROSITE" id="PS00675">
    <property type="entry name" value="SIGMA54_INTERACT_1"/>
    <property type="match status" value="1"/>
</dbReference>
<dbReference type="RefSeq" id="WP_160196709.1">
    <property type="nucleotide sequence ID" value="NZ_QXXA01000005.1"/>
</dbReference>
<dbReference type="InterPro" id="IPR003593">
    <property type="entry name" value="AAA+_ATPase"/>
</dbReference>
<sequence>MKSIFFRENIFEILNHIEEAIQIIDEKGRILYFNKSAKELDELGREKIIGRHILEVYPSLNHDTSTLIQVMQTGSPIYEKEQMFINYKGNKITTINTSIPIKEKGRIKGAIEISRNITHVRKMTEKITDLQTKLYSENDNPKKNNERAKYTFIDIIGQNRKMAKLKSTALRASNTSSPVLIYGETGTGKELLVQSIHNASPRKNKPFIAQNCAALPSNLLEGILFGTVKGGFTGAEDRKGLFELANGGTLFLDEINSMPLELQAKMLRVLQDGSIRRVGSTKTIDVNVRVITATNTEPEQAIDEKIMRKDLYYRLAVINLKIPALRERKDDIPLLIEFFIDKYNKELGNDVEGIEDDTLDVLMKYDWPGNVRELEHVIQGVLALEDTDTIKKEHLPYQFEKYKVQINKDEDIRPLNSAVEKLEKNIIKEALKKTDRNITKTAELISIPRQTLQYKIKKYGL</sequence>
<keyword evidence="2" id="KW-0067">ATP-binding</keyword>
<evidence type="ECO:0000256" key="4">
    <source>
        <dbReference type="ARBA" id="ARBA00023125"/>
    </source>
</evidence>
<dbReference type="Pfam" id="PF25601">
    <property type="entry name" value="AAA_lid_14"/>
    <property type="match status" value="1"/>
</dbReference>